<dbReference type="EMBL" id="LAZR01000153">
    <property type="protein sequence ID" value="KKN86007.1"/>
    <property type="molecule type" value="Genomic_DNA"/>
</dbReference>
<name>A0A0F9UF54_9ZZZZ</name>
<protein>
    <submittedName>
        <fullName evidence="1">Uncharacterized protein</fullName>
    </submittedName>
</protein>
<sequence>MSKDAGRWLILHAPNYVVKHVAELAESKAGTEELRAVLASVAKERTELRGKLKERGARCRCCGGFAQPAECSTCASGEHGYPGCKTQPDPQAAIRKVIEENVDEAVEMVWNAHKDRDELRAEVEKLKAGKPTCAECCFVVTIACETCGAKKP</sequence>
<gene>
    <name evidence="1" type="ORF">LCGC14_0274190</name>
</gene>
<proteinExistence type="predicted"/>
<comment type="caution">
    <text evidence="1">The sequence shown here is derived from an EMBL/GenBank/DDBJ whole genome shotgun (WGS) entry which is preliminary data.</text>
</comment>
<reference evidence="1" key="1">
    <citation type="journal article" date="2015" name="Nature">
        <title>Complex archaea that bridge the gap between prokaryotes and eukaryotes.</title>
        <authorList>
            <person name="Spang A."/>
            <person name="Saw J.H."/>
            <person name="Jorgensen S.L."/>
            <person name="Zaremba-Niedzwiedzka K."/>
            <person name="Martijn J."/>
            <person name="Lind A.E."/>
            <person name="van Eijk R."/>
            <person name="Schleper C."/>
            <person name="Guy L."/>
            <person name="Ettema T.J."/>
        </authorList>
    </citation>
    <scope>NUCLEOTIDE SEQUENCE</scope>
</reference>
<evidence type="ECO:0000313" key="1">
    <source>
        <dbReference type="EMBL" id="KKN86007.1"/>
    </source>
</evidence>
<organism evidence="1">
    <name type="scientific">marine sediment metagenome</name>
    <dbReference type="NCBI Taxonomy" id="412755"/>
    <lineage>
        <taxon>unclassified sequences</taxon>
        <taxon>metagenomes</taxon>
        <taxon>ecological metagenomes</taxon>
    </lineage>
</organism>
<accession>A0A0F9UF54</accession>
<dbReference type="AlphaFoldDB" id="A0A0F9UF54"/>